<dbReference type="EMBL" id="CZKA01000056">
    <property type="protein sequence ID" value="CUR59375.1"/>
    <property type="molecule type" value="Genomic_DNA"/>
</dbReference>
<name>A0A2P2CBL2_9ZZZZ</name>
<dbReference type="SUPFAM" id="SSF54593">
    <property type="entry name" value="Glyoxalase/Bleomycin resistance protein/Dihydroxybiphenyl dioxygenase"/>
    <property type="match status" value="1"/>
</dbReference>
<dbReference type="InterPro" id="IPR037523">
    <property type="entry name" value="VOC_core"/>
</dbReference>
<dbReference type="CDD" id="cd08362">
    <property type="entry name" value="BphC5-RrK37_N_like"/>
    <property type="match status" value="1"/>
</dbReference>
<dbReference type="Pfam" id="PF00903">
    <property type="entry name" value="Glyoxalase"/>
    <property type="match status" value="2"/>
</dbReference>
<dbReference type="InterPro" id="IPR050383">
    <property type="entry name" value="GlyoxalaseI/FosfomycinResist"/>
</dbReference>
<dbReference type="PROSITE" id="PS51819">
    <property type="entry name" value="VOC"/>
    <property type="match status" value="2"/>
</dbReference>
<protein>
    <submittedName>
        <fullName evidence="2">Putative oxidoreductase</fullName>
    </submittedName>
</protein>
<dbReference type="InterPro" id="IPR029068">
    <property type="entry name" value="Glyas_Bleomycin-R_OHBP_Dase"/>
</dbReference>
<feature type="domain" description="VOC" evidence="1">
    <location>
        <begin position="145"/>
        <end position="263"/>
    </location>
</feature>
<dbReference type="PANTHER" id="PTHR21366">
    <property type="entry name" value="GLYOXALASE FAMILY PROTEIN"/>
    <property type="match status" value="1"/>
</dbReference>
<organism evidence="2">
    <name type="scientific">metagenome</name>
    <dbReference type="NCBI Taxonomy" id="256318"/>
    <lineage>
        <taxon>unclassified sequences</taxon>
        <taxon>metagenomes</taxon>
    </lineage>
</organism>
<dbReference type="InterPro" id="IPR004360">
    <property type="entry name" value="Glyas_Fos-R_dOase_dom"/>
</dbReference>
<reference evidence="2" key="1">
    <citation type="submission" date="2015-08" db="EMBL/GenBank/DDBJ databases">
        <authorList>
            <person name="Babu N.S."/>
            <person name="Beckwith C.J."/>
            <person name="Beseler K.G."/>
            <person name="Brison A."/>
            <person name="Carone J.V."/>
            <person name="Caskin T.P."/>
            <person name="Diamond M."/>
            <person name="Durham M.E."/>
            <person name="Foxe J.M."/>
            <person name="Go M."/>
            <person name="Henderson B.A."/>
            <person name="Jones I.B."/>
            <person name="McGettigan J.A."/>
            <person name="Micheletti S.J."/>
            <person name="Nasrallah M.E."/>
            <person name="Ortiz D."/>
            <person name="Piller C.R."/>
            <person name="Privatt S.R."/>
            <person name="Schneider S.L."/>
            <person name="Sharp S."/>
            <person name="Smith T.C."/>
            <person name="Stanton J.D."/>
            <person name="Ullery H.E."/>
            <person name="Wilson R.J."/>
            <person name="Serrano M.G."/>
            <person name="Buck G."/>
            <person name="Lee V."/>
            <person name="Wang Y."/>
            <person name="Carvalho R."/>
            <person name="Voegtly L."/>
            <person name="Shi R."/>
            <person name="Duckworth R."/>
            <person name="Johnson A."/>
            <person name="Loviza R."/>
            <person name="Walstead R."/>
            <person name="Shah Z."/>
            <person name="Kiflezghi M."/>
            <person name="Wade K."/>
            <person name="Ball S.L."/>
            <person name="Bradley K.W."/>
            <person name="Asai D.J."/>
            <person name="Bowman C.A."/>
            <person name="Russell D.A."/>
            <person name="Pope W.H."/>
            <person name="Jacobs-Sera D."/>
            <person name="Hendrix R.W."/>
            <person name="Hatfull G.F."/>
        </authorList>
    </citation>
    <scope>NUCLEOTIDE SEQUENCE</scope>
</reference>
<evidence type="ECO:0000313" key="2">
    <source>
        <dbReference type="EMBL" id="CUR59375.1"/>
    </source>
</evidence>
<feature type="domain" description="VOC" evidence="1">
    <location>
        <begin position="12"/>
        <end position="127"/>
    </location>
</feature>
<accession>A0A2P2CBL2</accession>
<dbReference type="PANTHER" id="PTHR21366:SF31">
    <property type="entry name" value="METALLOTHIOL TRANSFERASE FOSB"/>
    <property type="match status" value="1"/>
</dbReference>
<dbReference type="AlphaFoldDB" id="A0A2P2CBL2"/>
<proteinExistence type="predicted"/>
<gene>
    <name evidence="2" type="ORF">NOCA260005</name>
</gene>
<sequence>MSGHLNEFGITHLRHVDLAVPDYDTQRTFYKDTWGLTEVGTDGDLSYLAAEGSPEQYIIRLRKDADKRLDLISFGATDAAAVDALAAKLGSEGVTLVNEPGSLQSAGGGYGFRFFDVDGRTIEISSDVATRQHRAIEEGEAIPVRISHAVMNSQDPNRTRDFYSDTLGFKLTDSLWSEHMGEMMHFMRCNDWHHSLAIARGPHTSVHHVSFEMRGLDEYMRGTGRVMRAGIKKVWGPGRHKAGNNTFSYFIDPSGNTMEYTTELERLDTDQWHPELHDIADPMVQDQWGTADPMSEIIARESFNDPDKGVFVAPPV</sequence>
<evidence type="ECO:0000259" key="1">
    <source>
        <dbReference type="PROSITE" id="PS51819"/>
    </source>
</evidence>
<dbReference type="Gene3D" id="3.10.180.10">
    <property type="entry name" value="2,3-Dihydroxybiphenyl 1,2-Dioxygenase, domain 1"/>
    <property type="match status" value="2"/>
</dbReference>